<dbReference type="InterPro" id="IPR036259">
    <property type="entry name" value="MFS_trans_sf"/>
</dbReference>
<keyword evidence="9" id="KW-1185">Reference proteome</keyword>
<reference evidence="8 9" key="1">
    <citation type="submission" date="2023-02" db="EMBL/GenBank/DDBJ databases">
        <title>Dictyobacter halimunensis sp. nov., a new member of the class Ktedonobacteria from forest soil in a geothermal area.</title>
        <authorList>
            <person name="Rachmania M.K."/>
            <person name="Ningsih F."/>
            <person name="Sakai Y."/>
            <person name="Yabe S."/>
            <person name="Yokota A."/>
            <person name="Sjamsuridzal W."/>
        </authorList>
    </citation>
    <scope>NUCLEOTIDE SEQUENCE [LARGE SCALE GENOMIC DNA]</scope>
    <source>
        <strain evidence="8 9">S3.2.2.5</strain>
    </source>
</reference>
<evidence type="ECO:0000313" key="9">
    <source>
        <dbReference type="Proteomes" id="UP001344906"/>
    </source>
</evidence>
<keyword evidence="6 7" id="KW-0472">Membrane</keyword>
<dbReference type="Proteomes" id="UP001344906">
    <property type="component" value="Unassembled WGS sequence"/>
</dbReference>
<name>A0ABQ6FIZ7_9CHLR</name>
<keyword evidence="4 7" id="KW-0812">Transmembrane</keyword>
<evidence type="ECO:0000256" key="2">
    <source>
        <dbReference type="ARBA" id="ARBA00022448"/>
    </source>
</evidence>
<dbReference type="Gene3D" id="1.20.1250.20">
    <property type="entry name" value="MFS general substrate transporter like domains"/>
    <property type="match status" value="1"/>
</dbReference>
<dbReference type="PANTHER" id="PTHR23513">
    <property type="entry name" value="INTEGRAL MEMBRANE EFFLUX PROTEIN-RELATED"/>
    <property type="match status" value="1"/>
</dbReference>
<protein>
    <recommendedName>
        <fullName evidence="10">Major facilitator superfamily (MFS) profile domain-containing protein</fullName>
    </recommendedName>
</protein>
<keyword evidence="5 7" id="KW-1133">Transmembrane helix</keyword>
<proteinExistence type="predicted"/>
<feature type="transmembrane region" description="Helical" evidence="7">
    <location>
        <begin position="16"/>
        <end position="38"/>
    </location>
</feature>
<dbReference type="Pfam" id="PF05977">
    <property type="entry name" value="MFS_3"/>
    <property type="match status" value="1"/>
</dbReference>
<sequence>MPTLAHGPMHAGASGYGMIMTAFGGGALAGGLLASMLVGLKRKGLIALLAVLIMAIMIALLPYGGVTGAVLCMLISGLVNSISNVLLITLIQRTIPRHLMGRVMGLLQFASFGTYPISVALGGVLTNLLGPAILFPFNGFILFLAILFGITQKEQRNL</sequence>
<keyword evidence="3" id="KW-1003">Cell membrane</keyword>
<feature type="transmembrane region" description="Helical" evidence="7">
    <location>
        <begin position="103"/>
        <end position="122"/>
    </location>
</feature>
<dbReference type="SUPFAM" id="SSF103473">
    <property type="entry name" value="MFS general substrate transporter"/>
    <property type="match status" value="1"/>
</dbReference>
<feature type="transmembrane region" description="Helical" evidence="7">
    <location>
        <begin position="128"/>
        <end position="150"/>
    </location>
</feature>
<evidence type="ECO:0008006" key="10">
    <source>
        <dbReference type="Google" id="ProtNLM"/>
    </source>
</evidence>
<evidence type="ECO:0000313" key="8">
    <source>
        <dbReference type="EMBL" id="GLV54114.1"/>
    </source>
</evidence>
<evidence type="ECO:0000256" key="5">
    <source>
        <dbReference type="ARBA" id="ARBA00022989"/>
    </source>
</evidence>
<comment type="subcellular location">
    <subcellularLocation>
        <location evidence="1">Cell membrane</location>
        <topology evidence="1">Multi-pass membrane protein</topology>
    </subcellularLocation>
</comment>
<evidence type="ECO:0000256" key="6">
    <source>
        <dbReference type="ARBA" id="ARBA00023136"/>
    </source>
</evidence>
<evidence type="ECO:0000256" key="3">
    <source>
        <dbReference type="ARBA" id="ARBA00022475"/>
    </source>
</evidence>
<feature type="transmembrane region" description="Helical" evidence="7">
    <location>
        <begin position="68"/>
        <end position="91"/>
    </location>
</feature>
<keyword evidence="2" id="KW-0813">Transport</keyword>
<comment type="caution">
    <text evidence="8">The sequence shown here is derived from an EMBL/GenBank/DDBJ whole genome shotgun (WGS) entry which is preliminary data.</text>
</comment>
<dbReference type="InterPro" id="IPR010290">
    <property type="entry name" value="TM_effector"/>
</dbReference>
<gene>
    <name evidence="8" type="ORF">KDH_09630</name>
</gene>
<dbReference type="PANTHER" id="PTHR23513:SF6">
    <property type="entry name" value="MAJOR FACILITATOR SUPERFAMILY ASSOCIATED DOMAIN-CONTAINING PROTEIN"/>
    <property type="match status" value="1"/>
</dbReference>
<organism evidence="8 9">
    <name type="scientific">Dictyobacter halimunensis</name>
    <dbReference type="NCBI Taxonomy" id="3026934"/>
    <lineage>
        <taxon>Bacteria</taxon>
        <taxon>Bacillati</taxon>
        <taxon>Chloroflexota</taxon>
        <taxon>Ktedonobacteria</taxon>
        <taxon>Ktedonobacterales</taxon>
        <taxon>Dictyobacteraceae</taxon>
        <taxon>Dictyobacter</taxon>
    </lineage>
</organism>
<evidence type="ECO:0000256" key="1">
    <source>
        <dbReference type="ARBA" id="ARBA00004651"/>
    </source>
</evidence>
<accession>A0ABQ6FIZ7</accession>
<dbReference type="EMBL" id="BSRI01000001">
    <property type="protein sequence ID" value="GLV54114.1"/>
    <property type="molecule type" value="Genomic_DNA"/>
</dbReference>
<evidence type="ECO:0000256" key="4">
    <source>
        <dbReference type="ARBA" id="ARBA00022692"/>
    </source>
</evidence>
<evidence type="ECO:0000256" key="7">
    <source>
        <dbReference type="SAM" id="Phobius"/>
    </source>
</evidence>
<feature type="transmembrane region" description="Helical" evidence="7">
    <location>
        <begin position="45"/>
        <end position="62"/>
    </location>
</feature>